<dbReference type="PROSITE" id="PS51257">
    <property type="entry name" value="PROKAR_LIPOPROTEIN"/>
    <property type="match status" value="1"/>
</dbReference>
<dbReference type="InterPro" id="IPR050245">
    <property type="entry name" value="PrsA_foldase"/>
</dbReference>
<dbReference type="PROSITE" id="PS01096">
    <property type="entry name" value="PPIC_PPIASE_1"/>
    <property type="match status" value="1"/>
</dbReference>
<reference evidence="8" key="1">
    <citation type="submission" date="2022-08" db="EMBL/GenBank/DDBJ databases">
        <authorList>
            <person name="Dzunkova M."/>
            <person name="La Clair J."/>
            <person name="Tyml T."/>
            <person name="Doud D."/>
            <person name="Schulz F."/>
            <person name="Piquer S."/>
            <person name="Porcel Sanchis D."/>
            <person name="Osborn A."/>
            <person name="Robinson D."/>
            <person name="Louie K.B."/>
            <person name="Bowen B.P."/>
            <person name="Bowers R."/>
            <person name="Lee J."/>
            <person name="Arnau Llombart V."/>
            <person name="Diaz Villanueva W."/>
            <person name="Gosliner T."/>
            <person name="Northen T."/>
            <person name="Cheng J.-F."/>
            <person name="Burkart M.D."/>
            <person name="Woyke T."/>
        </authorList>
    </citation>
    <scope>NUCLEOTIDE SEQUENCE</scope>
    <source>
        <strain evidence="8">Df01</strain>
    </source>
</reference>
<keyword evidence="5 8" id="KW-0413">Isomerase</keyword>
<dbReference type="SUPFAM" id="SSF109998">
    <property type="entry name" value="Triger factor/SurA peptide-binding domain-like"/>
    <property type="match status" value="1"/>
</dbReference>
<reference evidence="8" key="2">
    <citation type="journal article" date="2023" name="Microbiome">
        <title>Synthase-selected sorting approach identifies a beta-lactone synthase in a nudibranch symbiotic bacterium.</title>
        <authorList>
            <person name="Dzunkova M."/>
            <person name="La Clair J.J."/>
            <person name="Tyml T."/>
            <person name="Doud D."/>
            <person name="Schulz F."/>
            <person name="Piquer-Esteban S."/>
            <person name="Porcel Sanchis D."/>
            <person name="Osborn A."/>
            <person name="Robinson D."/>
            <person name="Louie K.B."/>
            <person name="Bowen B.P."/>
            <person name="Bowers R.M."/>
            <person name="Lee J."/>
            <person name="Arnau V."/>
            <person name="Diaz-Villanueva W."/>
            <person name="Stepanauskas R."/>
            <person name="Gosliner T."/>
            <person name="Date S.V."/>
            <person name="Northen T.R."/>
            <person name="Cheng J.F."/>
            <person name="Burkart M.D."/>
            <person name="Woyke T."/>
        </authorList>
    </citation>
    <scope>NUCLEOTIDE SEQUENCE</scope>
    <source>
        <strain evidence="8">Df01</strain>
    </source>
</reference>
<evidence type="ECO:0000256" key="3">
    <source>
        <dbReference type="ARBA" id="ARBA00013194"/>
    </source>
</evidence>
<keyword evidence="4 5" id="KW-0697">Rotamase</keyword>
<name>A0ABT7QM12_9GAMM</name>
<proteinExistence type="inferred from homology"/>
<evidence type="ECO:0000313" key="9">
    <source>
        <dbReference type="Proteomes" id="UP001168167"/>
    </source>
</evidence>
<dbReference type="EC" id="5.2.1.8" evidence="3"/>
<comment type="similarity">
    <text evidence="2">Belongs to the PpiC/parvulin rotamase family.</text>
</comment>
<keyword evidence="6" id="KW-0732">Signal</keyword>
<feature type="signal peptide" evidence="6">
    <location>
        <begin position="1"/>
        <end position="21"/>
    </location>
</feature>
<feature type="domain" description="PpiC" evidence="7">
    <location>
        <begin position="142"/>
        <end position="234"/>
    </location>
</feature>
<dbReference type="Pfam" id="PF00639">
    <property type="entry name" value="Rotamase"/>
    <property type="match status" value="1"/>
</dbReference>
<evidence type="ECO:0000259" key="7">
    <source>
        <dbReference type="PROSITE" id="PS50198"/>
    </source>
</evidence>
<dbReference type="InterPro" id="IPR023058">
    <property type="entry name" value="PPIase_PpiC_CS"/>
</dbReference>
<evidence type="ECO:0000256" key="1">
    <source>
        <dbReference type="ARBA" id="ARBA00000971"/>
    </source>
</evidence>
<comment type="caution">
    <text evidence="8">The sequence shown here is derived from an EMBL/GenBank/DDBJ whole genome shotgun (WGS) entry which is preliminary data.</text>
</comment>
<dbReference type="EMBL" id="JANQAO010000003">
    <property type="protein sequence ID" value="MDM5147744.1"/>
    <property type="molecule type" value="Genomic_DNA"/>
</dbReference>
<comment type="catalytic activity">
    <reaction evidence="1">
        <text>[protein]-peptidylproline (omega=180) = [protein]-peptidylproline (omega=0)</text>
        <dbReference type="Rhea" id="RHEA:16237"/>
        <dbReference type="Rhea" id="RHEA-COMP:10747"/>
        <dbReference type="Rhea" id="RHEA-COMP:10748"/>
        <dbReference type="ChEBI" id="CHEBI:83833"/>
        <dbReference type="ChEBI" id="CHEBI:83834"/>
        <dbReference type="EC" id="5.2.1.8"/>
    </reaction>
</comment>
<evidence type="ECO:0000256" key="2">
    <source>
        <dbReference type="ARBA" id="ARBA00007656"/>
    </source>
</evidence>
<sequence length="279" mass="31173">MKKNYYLLLLAAFFVTGCSNANDETTGTSSDTEKPAVTASEDTIVTIDGDAIPVVRLEAYMRPGSNETREQVLENVIASEIISRAARAAGLHEKADIAQQLVIQEQTVLGRAYTQQFLEENQVTEEQITLRYEELKNEFANRKEYSAAHILTKDEEKAKTIYKQVSENPEKFAELAKEHSEDPGSAQNGGSLGWVESRVFVPEFAAALEMTDAGELASGPVQSQFGWHIILVEDTRPLSVPPFNDEMRERLRQAVRIELFTEHLDGLRAKANIVINEQQ</sequence>
<dbReference type="PANTHER" id="PTHR47245">
    <property type="entry name" value="PEPTIDYLPROLYL ISOMERASE"/>
    <property type="match status" value="1"/>
</dbReference>
<evidence type="ECO:0000313" key="8">
    <source>
        <dbReference type="EMBL" id="MDM5147744.1"/>
    </source>
</evidence>
<evidence type="ECO:0000256" key="5">
    <source>
        <dbReference type="PROSITE-ProRule" id="PRU00278"/>
    </source>
</evidence>
<accession>A0ABT7QM12</accession>
<dbReference type="InterPro" id="IPR046357">
    <property type="entry name" value="PPIase_dom_sf"/>
</dbReference>
<gene>
    <name evidence="8" type="ORF">NQX30_05100</name>
</gene>
<dbReference type="PROSITE" id="PS50198">
    <property type="entry name" value="PPIC_PPIASE_2"/>
    <property type="match status" value="1"/>
</dbReference>
<protein>
    <recommendedName>
        <fullName evidence="3">peptidylprolyl isomerase</fullName>
        <ecNumber evidence="3">5.2.1.8</ecNumber>
    </recommendedName>
</protein>
<dbReference type="SUPFAM" id="SSF54534">
    <property type="entry name" value="FKBP-like"/>
    <property type="match status" value="1"/>
</dbReference>
<dbReference type="Gene3D" id="3.10.50.40">
    <property type="match status" value="1"/>
</dbReference>
<dbReference type="GO" id="GO:0003755">
    <property type="term" value="F:peptidyl-prolyl cis-trans isomerase activity"/>
    <property type="evidence" value="ECO:0007669"/>
    <property type="project" value="UniProtKB-EC"/>
</dbReference>
<evidence type="ECO:0000256" key="6">
    <source>
        <dbReference type="SAM" id="SignalP"/>
    </source>
</evidence>
<keyword evidence="9" id="KW-1185">Reference proteome</keyword>
<organism evidence="8 9">
    <name type="scientific">Candidatus Doriopsillibacter californiensis</name>
    <dbReference type="NCBI Taxonomy" id="2970740"/>
    <lineage>
        <taxon>Bacteria</taxon>
        <taxon>Pseudomonadati</taxon>
        <taxon>Pseudomonadota</taxon>
        <taxon>Gammaproteobacteria</taxon>
        <taxon>Candidatus Tethybacterales</taxon>
        <taxon>Candidatus Persebacteraceae</taxon>
        <taxon>Candidatus Doriopsillibacter</taxon>
    </lineage>
</organism>
<feature type="chain" id="PRO_5047295826" description="peptidylprolyl isomerase" evidence="6">
    <location>
        <begin position="22"/>
        <end position="279"/>
    </location>
</feature>
<dbReference type="PANTHER" id="PTHR47245:SF2">
    <property type="entry name" value="PEPTIDYL-PROLYL CIS-TRANS ISOMERASE HP_0175-RELATED"/>
    <property type="match status" value="1"/>
</dbReference>
<dbReference type="Proteomes" id="UP001168167">
    <property type="component" value="Unassembled WGS sequence"/>
</dbReference>
<dbReference type="InterPro" id="IPR027304">
    <property type="entry name" value="Trigger_fact/SurA_dom_sf"/>
</dbReference>
<dbReference type="InterPro" id="IPR000297">
    <property type="entry name" value="PPIase_PpiC"/>
</dbReference>
<evidence type="ECO:0000256" key="4">
    <source>
        <dbReference type="ARBA" id="ARBA00023110"/>
    </source>
</evidence>